<feature type="transmembrane region" description="Helical" evidence="2">
    <location>
        <begin position="183"/>
        <end position="204"/>
    </location>
</feature>
<feature type="compositionally biased region" description="Low complexity" evidence="1">
    <location>
        <begin position="62"/>
        <end position="75"/>
    </location>
</feature>
<keyword evidence="5" id="KW-1185">Reference proteome</keyword>
<organism evidence="4 5">
    <name type="scientific">Cafeteria roenbergensis</name>
    <name type="common">Marine flagellate</name>
    <dbReference type="NCBI Taxonomy" id="33653"/>
    <lineage>
        <taxon>Eukaryota</taxon>
        <taxon>Sar</taxon>
        <taxon>Stramenopiles</taxon>
        <taxon>Bigyra</taxon>
        <taxon>Opalozoa</taxon>
        <taxon>Bicosoecida</taxon>
        <taxon>Cafeteriaceae</taxon>
        <taxon>Cafeteria</taxon>
    </lineage>
</organism>
<dbReference type="EMBL" id="VLTN01000020">
    <property type="protein sequence ID" value="KAA0152556.1"/>
    <property type="molecule type" value="Genomic_DNA"/>
</dbReference>
<proteinExistence type="predicted"/>
<sequence length="207" mass="21155">MRGVVLCVAAAALVVVATPASNIRVERVPAADGAVQEWAIEAADVEAKLVAANGVQAAYAATPAPTEEAPQSPTPGVQAPKASGTPPAAPAPVEVAQPGWLAWLISLALTPVGWAFAFSLWVVGQVVYLLVGLPLWFTVKLSLDCATGGCVSVSAEALQWALVAAWPAAFVASVWAFVISPRVGTVCLVLFAAASYGVLAKTVILGW</sequence>
<feature type="transmembrane region" description="Helical" evidence="2">
    <location>
        <begin position="114"/>
        <end position="137"/>
    </location>
</feature>
<accession>A0A5A8CHU1</accession>
<keyword evidence="3" id="KW-0732">Signal</keyword>
<gene>
    <name evidence="4" type="ORF">FNF29_03783</name>
</gene>
<keyword evidence="2" id="KW-1133">Transmembrane helix</keyword>
<feature type="transmembrane region" description="Helical" evidence="2">
    <location>
        <begin position="157"/>
        <end position="177"/>
    </location>
</feature>
<feature type="region of interest" description="Disordered" evidence="1">
    <location>
        <begin position="62"/>
        <end position="89"/>
    </location>
</feature>
<evidence type="ECO:0000256" key="2">
    <source>
        <dbReference type="SAM" id="Phobius"/>
    </source>
</evidence>
<evidence type="ECO:0000313" key="5">
    <source>
        <dbReference type="Proteomes" id="UP000323011"/>
    </source>
</evidence>
<feature type="chain" id="PRO_5022941218" evidence="3">
    <location>
        <begin position="23"/>
        <end position="207"/>
    </location>
</feature>
<name>A0A5A8CHU1_CAFRO</name>
<protein>
    <submittedName>
        <fullName evidence="4">Uncharacterized protein</fullName>
    </submittedName>
</protein>
<dbReference type="Proteomes" id="UP000323011">
    <property type="component" value="Unassembled WGS sequence"/>
</dbReference>
<keyword evidence="2" id="KW-0472">Membrane</keyword>
<keyword evidence="2" id="KW-0812">Transmembrane</keyword>
<comment type="caution">
    <text evidence="4">The sequence shown here is derived from an EMBL/GenBank/DDBJ whole genome shotgun (WGS) entry which is preliminary data.</text>
</comment>
<dbReference type="AlphaFoldDB" id="A0A5A8CHU1"/>
<evidence type="ECO:0000256" key="3">
    <source>
        <dbReference type="SAM" id="SignalP"/>
    </source>
</evidence>
<evidence type="ECO:0000313" key="4">
    <source>
        <dbReference type="EMBL" id="KAA0152556.1"/>
    </source>
</evidence>
<evidence type="ECO:0000256" key="1">
    <source>
        <dbReference type="SAM" id="MobiDB-lite"/>
    </source>
</evidence>
<reference evidence="4 5" key="1">
    <citation type="submission" date="2019-07" db="EMBL/GenBank/DDBJ databases">
        <title>Genomes of Cafeteria roenbergensis.</title>
        <authorList>
            <person name="Fischer M.G."/>
            <person name="Hackl T."/>
            <person name="Roman M."/>
        </authorList>
    </citation>
    <scope>NUCLEOTIDE SEQUENCE [LARGE SCALE GENOMIC DNA]</scope>
    <source>
        <strain evidence="4 5">BVI</strain>
    </source>
</reference>
<feature type="signal peptide" evidence="3">
    <location>
        <begin position="1"/>
        <end position="22"/>
    </location>
</feature>